<gene>
    <name evidence="2" type="ORF">GCM10023322_52480</name>
</gene>
<reference evidence="3" key="1">
    <citation type="journal article" date="2019" name="Int. J. Syst. Evol. Microbiol.">
        <title>The Global Catalogue of Microorganisms (GCM) 10K type strain sequencing project: providing services to taxonomists for standard genome sequencing and annotation.</title>
        <authorList>
            <consortium name="The Broad Institute Genomics Platform"/>
            <consortium name="The Broad Institute Genome Sequencing Center for Infectious Disease"/>
            <person name="Wu L."/>
            <person name="Ma J."/>
        </authorList>
    </citation>
    <scope>NUCLEOTIDE SEQUENCE [LARGE SCALE GENOMIC DNA]</scope>
    <source>
        <strain evidence="3">JCM 18304</strain>
    </source>
</reference>
<accession>A0ABP9S802</accession>
<evidence type="ECO:0000313" key="2">
    <source>
        <dbReference type="EMBL" id="GAA5192568.1"/>
    </source>
</evidence>
<organism evidence="2 3">
    <name type="scientific">Rugosimonospora acidiphila</name>
    <dbReference type="NCBI Taxonomy" id="556531"/>
    <lineage>
        <taxon>Bacteria</taxon>
        <taxon>Bacillati</taxon>
        <taxon>Actinomycetota</taxon>
        <taxon>Actinomycetes</taxon>
        <taxon>Micromonosporales</taxon>
        <taxon>Micromonosporaceae</taxon>
        <taxon>Rugosimonospora</taxon>
    </lineage>
</organism>
<sequence>MSAWTLGAALLIFTGRRQAFDVPRRAIGGTLKKQVWNLLGPAAARRGLPMRADSEVVCCRACGEGQAGDGEEPEPGGYEEYQR</sequence>
<proteinExistence type="predicted"/>
<keyword evidence="3" id="KW-1185">Reference proteome</keyword>
<dbReference type="EMBL" id="BAABJQ010000017">
    <property type="protein sequence ID" value="GAA5192568.1"/>
    <property type="molecule type" value="Genomic_DNA"/>
</dbReference>
<evidence type="ECO:0000256" key="1">
    <source>
        <dbReference type="SAM" id="MobiDB-lite"/>
    </source>
</evidence>
<feature type="region of interest" description="Disordered" evidence="1">
    <location>
        <begin position="64"/>
        <end position="83"/>
    </location>
</feature>
<protein>
    <submittedName>
        <fullName evidence="2">Uncharacterized protein</fullName>
    </submittedName>
</protein>
<dbReference type="Proteomes" id="UP001501570">
    <property type="component" value="Unassembled WGS sequence"/>
</dbReference>
<comment type="caution">
    <text evidence="2">The sequence shown here is derived from an EMBL/GenBank/DDBJ whole genome shotgun (WGS) entry which is preliminary data.</text>
</comment>
<name>A0ABP9S802_9ACTN</name>
<evidence type="ECO:0000313" key="3">
    <source>
        <dbReference type="Proteomes" id="UP001501570"/>
    </source>
</evidence>